<dbReference type="EMBL" id="LYPA01000054">
    <property type="protein sequence ID" value="OBR65720.1"/>
    <property type="molecule type" value="Genomic_DNA"/>
</dbReference>
<dbReference type="Gene3D" id="3.40.50.720">
    <property type="entry name" value="NAD(P)-binding Rossmann-like Domain"/>
    <property type="match status" value="1"/>
</dbReference>
<evidence type="ECO:0000256" key="1">
    <source>
        <dbReference type="ARBA" id="ARBA00010944"/>
    </source>
</evidence>
<protein>
    <recommendedName>
        <fullName evidence="2">dTDP-4-dehydrorhamnose reductase</fullName>
        <ecNumber evidence="2">1.1.1.133</ecNumber>
    </recommendedName>
</protein>
<dbReference type="InterPro" id="IPR029903">
    <property type="entry name" value="RmlD-like-bd"/>
</dbReference>
<dbReference type="Gene3D" id="3.90.25.10">
    <property type="entry name" value="UDP-galactose 4-epimerase, domain 1"/>
    <property type="match status" value="1"/>
</dbReference>
<organism evidence="4 5">
    <name type="scientific">Paenibacillus oryzae</name>
    <dbReference type="NCBI Taxonomy" id="1844972"/>
    <lineage>
        <taxon>Bacteria</taxon>
        <taxon>Bacillati</taxon>
        <taxon>Bacillota</taxon>
        <taxon>Bacilli</taxon>
        <taxon>Bacillales</taxon>
        <taxon>Paenibacillaceae</taxon>
        <taxon>Paenibacillus</taxon>
    </lineage>
</organism>
<gene>
    <name evidence="4" type="ORF">A7K91_14245</name>
</gene>
<comment type="function">
    <text evidence="2">Catalyzes the reduction of dTDP-6-deoxy-L-lyxo-4-hexulose to yield dTDP-L-rhamnose.</text>
</comment>
<dbReference type="AlphaFoldDB" id="A0A1A5YK05"/>
<reference evidence="4 5" key="1">
    <citation type="submission" date="2016-05" db="EMBL/GenBank/DDBJ databases">
        <title>Paenibacillus oryzae. sp. nov., isolated from the rice root.</title>
        <authorList>
            <person name="Zhang J."/>
            <person name="Zhang X."/>
        </authorList>
    </citation>
    <scope>NUCLEOTIDE SEQUENCE [LARGE SCALE GENOMIC DNA]</scope>
    <source>
        <strain evidence="4 5">1DrF-4</strain>
    </source>
</reference>
<dbReference type="GO" id="GO:0019305">
    <property type="term" value="P:dTDP-rhamnose biosynthetic process"/>
    <property type="evidence" value="ECO:0007669"/>
    <property type="project" value="UniProtKB-UniPathway"/>
</dbReference>
<dbReference type="GO" id="GO:0005829">
    <property type="term" value="C:cytosol"/>
    <property type="evidence" value="ECO:0007669"/>
    <property type="project" value="TreeGrafter"/>
</dbReference>
<evidence type="ECO:0000259" key="3">
    <source>
        <dbReference type="Pfam" id="PF04321"/>
    </source>
</evidence>
<keyword evidence="5" id="KW-1185">Reference proteome</keyword>
<dbReference type="EC" id="1.1.1.133" evidence="2"/>
<evidence type="ECO:0000313" key="5">
    <source>
        <dbReference type="Proteomes" id="UP000092024"/>
    </source>
</evidence>
<proteinExistence type="inferred from homology"/>
<sequence length="155" mass="17935">MVHKPYVESDTVNPQSIYGKSKLAGEMFVRQWVPEHYILRTSWLFGKHGANFVKSMLSLAEQRDRISVVCDQFGSPTYTVDLSEFIVRLLDQKVYGTYHVSNTGSCSWYEFSKEIFKQSAPRPPYSVMDHMGIRLNGLQDLRNWKEALSDYLLNS</sequence>
<dbReference type="SUPFAM" id="SSF51735">
    <property type="entry name" value="NAD(P)-binding Rossmann-fold domains"/>
    <property type="match status" value="1"/>
</dbReference>
<comment type="similarity">
    <text evidence="1 2">Belongs to the dTDP-4-dehydrorhamnose reductase family.</text>
</comment>
<dbReference type="Pfam" id="PF04321">
    <property type="entry name" value="RmlD_sub_bind"/>
    <property type="match status" value="1"/>
</dbReference>
<dbReference type="InterPro" id="IPR005913">
    <property type="entry name" value="dTDP_dehydrorham_reduct"/>
</dbReference>
<comment type="caution">
    <text evidence="4">The sequence shown here is derived from an EMBL/GenBank/DDBJ whole genome shotgun (WGS) entry which is preliminary data.</text>
</comment>
<dbReference type="UniPathway" id="UPA00124"/>
<feature type="domain" description="RmlD-like substrate binding" evidence="3">
    <location>
        <begin position="4"/>
        <end position="119"/>
    </location>
</feature>
<dbReference type="PANTHER" id="PTHR10491">
    <property type="entry name" value="DTDP-4-DEHYDRORHAMNOSE REDUCTASE"/>
    <property type="match status" value="1"/>
</dbReference>
<evidence type="ECO:0000313" key="4">
    <source>
        <dbReference type="EMBL" id="OBR65720.1"/>
    </source>
</evidence>
<dbReference type="Proteomes" id="UP000092024">
    <property type="component" value="Unassembled WGS sequence"/>
</dbReference>
<dbReference type="STRING" id="1844972.A7K91_14245"/>
<dbReference type="InterPro" id="IPR036291">
    <property type="entry name" value="NAD(P)-bd_dom_sf"/>
</dbReference>
<evidence type="ECO:0000256" key="2">
    <source>
        <dbReference type="RuleBase" id="RU364082"/>
    </source>
</evidence>
<keyword evidence="2" id="KW-0521">NADP</keyword>
<keyword evidence="2" id="KW-0560">Oxidoreductase</keyword>
<name>A0A1A5YK05_9BACL</name>
<comment type="pathway">
    <text evidence="2">Carbohydrate biosynthesis; dTDP-L-rhamnose biosynthesis.</text>
</comment>
<accession>A0A1A5YK05</accession>
<dbReference type="RefSeq" id="WP_245697466.1">
    <property type="nucleotide sequence ID" value="NZ_LYPA01000054.1"/>
</dbReference>
<dbReference type="GO" id="GO:0008831">
    <property type="term" value="F:dTDP-4-dehydrorhamnose reductase activity"/>
    <property type="evidence" value="ECO:0007669"/>
    <property type="project" value="UniProtKB-EC"/>
</dbReference>
<dbReference type="PANTHER" id="PTHR10491:SF4">
    <property type="entry name" value="METHIONINE ADENOSYLTRANSFERASE 2 SUBUNIT BETA"/>
    <property type="match status" value="1"/>
</dbReference>